<dbReference type="Pfam" id="PF00085">
    <property type="entry name" value="Thioredoxin"/>
    <property type="match status" value="1"/>
</dbReference>
<dbReference type="AlphaFoldDB" id="A0A7Y9KMH5"/>
<comment type="caution">
    <text evidence="3">The sequence shown here is derived from an EMBL/GenBank/DDBJ whole genome shotgun (WGS) entry which is preliminary data.</text>
</comment>
<dbReference type="InterPro" id="IPR036249">
    <property type="entry name" value="Thioredoxin-like_sf"/>
</dbReference>
<name>A0A7Y9KMH5_9MICO</name>
<organism evidence="3 4">
    <name type="scientific">Microbacterium immunditiarum</name>
    <dbReference type="NCBI Taxonomy" id="337480"/>
    <lineage>
        <taxon>Bacteria</taxon>
        <taxon>Bacillati</taxon>
        <taxon>Actinomycetota</taxon>
        <taxon>Actinomycetes</taxon>
        <taxon>Micrococcales</taxon>
        <taxon>Microbacteriaceae</taxon>
        <taxon>Microbacterium</taxon>
    </lineage>
</organism>
<feature type="domain" description="Thioredoxin" evidence="2">
    <location>
        <begin position="53"/>
        <end position="132"/>
    </location>
</feature>
<sequence length="146" mass="15962">MDLVSAFVGLAVLLTATVALGVFLRWRQNRPRRHIAHEIVQPERLGADGLGENATLLQFSTELCARCPGVHRTLAAVAAAHDGVRHLDIDLTHRPDIARHFHVLQTPTTLILDSNGAVQTRFGGAPNRDVLELELARLTSETTSHV</sequence>
<evidence type="ECO:0000313" key="4">
    <source>
        <dbReference type="Proteomes" id="UP000576969"/>
    </source>
</evidence>
<proteinExistence type="predicted"/>
<keyword evidence="3" id="KW-0413">Isomerase</keyword>
<dbReference type="InterPro" id="IPR013766">
    <property type="entry name" value="Thioredoxin_domain"/>
</dbReference>
<dbReference type="Gene3D" id="3.40.30.10">
    <property type="entry name" value="Glutaredoxin"/>
    <property type="match status" value="1"/>
</dbReference>
<keyword evidence="1" id="KW-1133">Transmembrane helix</keyword>
<accession>A0A7Y9KMH5</accession>
<dbReference type="GO" id="GO:0016853">
    <property type="term" value="F:isomerase activity"/>
    <property type="evidence" value="ECO:0007669"/>
    <property type="project" value="UniProtKB-KW"/>
</dbReference>
<dbReference type="CDD" id="cd02947">
    <property type="entry name" value="TRX_family"/>
    <property type="match status" value="1"/>
</dbReference>
<evidence type="ECO:0000313" key="3">
    <source>
        <dbReference type="EMBL" id="NYE20784.1"/>
    </source>
</evidence>
<dbReference type="EMBL" id="JACCBV010000001">
    <property type="protein sequence ID" value="NYE20784.1"/>
    <property type="molecule type" value="Genomic_DNA"/>
</dbReference>
<evidence type="ECO:0000256" key="1">
    <source>
        <dbReference type="SAM" id="Phobius"/>
    </source>
</evidence>
<feature type="transmembrane region" description="Helical" evidence="1">
    <location>
        <begin position="6"/>
        <end position="24"/>
    </location>
</feature>
<protein>
    <submittedName>
        <fullName evidence="3">Thiol-disulfide isomerase/thioredoxin</fullName>
    </submittedName>
</protein>
<dbReference type="RefSeq" id="WP_179490978.1">
    <property type="nucleotide sequence ID" value="NZ_JACCBV010000001.1"/>
</dbReference>
<keyword evidence="1" id="KW-0472">Membrane</keyword>
<gene>
    <name evidence="3" type="ORF">BJ991_002812</name>
</gene>
<dbReference type="SUPFAM" id="SSF52833">
    <property type="entry name" value="Thioredoxin-like"/>
    <property type="match status" value="1"/>
</dbReference>
<dbReference type="Proteomes" id="UP000576969">
    <property type="component" value="Unassembled WGS sequence"/>
</dbReference>
<keyword evidence="4" id="KW-1185">Reference proteome</keyword>
<evidence type="ECO:0000259" key="2">
    <source>
        <dbReference type="Pfam" id="PF00085"/>
    </source>
</evidence>
<keyword evidence="1" id="KW-0812">Transmembrane</keyword>
<reference evidence="3 4" key="1">
    <citation type="submission" date="2020-07" db="EMBL/GenBank/DDBJ databases">
        <title>Sequencing the genomes of 1000 actinobacteria strains.</title>
        <authorList>
            <person name="Klenk H.-P."/>
        </authorList>
    </citation>
    <scope>NUCLEOTIDE SEQUENCE [LARGE SCALE GENOMIC DNA]</scope>
    <source>
        <strain evidence="3 4">DSM 24662</strain>
    </source>
</reference>